<accession>A0A1Q6A3G2</accession>
<organism evidence="3 4">
    <name type="scientific">Mucilaginibacter polytrichastri</name>
    <dbReference type="NCBI Taxonomy" id="1302689"/>
    <lineage>
        <taxon>Bacteria</taxon>
        <taxon>Pseudomonadati</taxon>
        <taxon>Bacteroidota</taxon>
        <taxon>Sphingobacteriia</taxon>
        <taxon>Sphingobacteriales</taxon>
        <taxon>Sphingobacteriaceae</taxon>
        <taxon>Mucilaginibacter</taxon>
    </lineage>
</organism>
<dbReference type="Gene3D" id="3.40.30.10">
    <property type="entry name" value="Glutaredoxin"/>
    <property type="match status" value="1"/>
</dbReference>
<evidence type="ECO:0000256" key="1">
    <source>
        <dbReference type="SAM" id="SignalP"/>
    </source>
</evidence>
<evidence type="ECO:0000259" key="2">
    <source>
        <dbReference type="PROSITE" id="PS51352"/>
    </source>
</evidence>
<evidence type="ECO:0000313" key="4">
    <source>
        <dbReference type="Proteomes" id="UP000186720"/>
    </source>
</evidence>
<evidence type="ECO:0000313" key="3">
    <source>
        <dbReference type="EMBL" id="OKS88542.1"/>
    </source>
</evidence>
<keyword evidence="4" id="KW-1185">Reference proteome</keyword>
<reference evidence="3 4" key="1">
    <citation type="submission" date="2016-11" db="EMBL/GenBank/DDBJ databases">
        <title>Whole Genome Sequencing of Mucilaginibacter polytrichastri RG4-7(T) isolated from the moss sample.</title>
        <authorList>
            <person name="Li Y."/>
        </authorList>
    </citation>
    <scope>NUCLEOTIDE SEQUENCE [LARGE SCALE GENOMIC DNA]</scope>
    <source>
        <strain evidence="3 4">RG4-7</strain>
    </source>
</reference>
<dbReference type="EMBL" id="MPPL01000001">
    <property type="protein sequence ID" value="OKS88542.1"/>
    <property type="molecule type" value="Genomic_DNA"/>
</dbReference>
<dbReference type="PANTHER" id="PTHR42852:SF17">
    <property type="entry name" value="THIOREDOXIN-LIKE PROTEIN HI_1115"/>
    <property type="match status" value="1"/>
</dbReference>
<sequence length="379" mass="42162">MNKIYLLILGLCSTFFAQAQITAINILQQTAAKIHLLKSISYEVKETDINPFSVGDTTRSTAKVSIVFTKAGAVNSLLMKTSMNDGKTLLCDIFYKDTLYSVDLDDSTYVTSKQKPIPDISSTLDFITNSLKSPSKIFYQKDTIIAKAACYQIFIKSYDTVANGLHNYTYNYIAINKKSLLPTYIRQAGEGSVEKDGHSLGRLKMFSEKTFFNLKANKRINDNLFRFDKTIYSIKNTQMLANGAVAPILILKDLSNQIVPPASFKHKVLLVEFGGTTCAANPLANPMLNRLAQKYPSKDFAIASIYSVETSTQVKQYIAGNGIAFPVYLGTKKVLNEFKTIGTPNFYLIDKNGKIIKSSNGYSNELEKELTAEIDKLVH</sequence>
<gene>
    <name evidence="3" type="ORF">RG47T_4011</name>
</gene>
<comment type="caution">
    <text evidence="3">The sequence shown here is derived from an EMBL/GenBank/DDBJ whole genome shotgun (WGS) entry which is preliminary data.</text>
</comment>
<keyword evidence="1" id="KW-0732">Signal</keyword>
<dbReference type="SUPFAM" id="SSF52833">
    <property type="entry name" value="Thioredoxin-like"/>
    <property type="match status" value="1"/>
</dbReference>
<dbReference type="PROSITE" id="PS51352">
    <property type="entry name" value="THIOREDOXIN_2"/>
    <property type="match status" value="1"/>
</dbReference>
<dbReference type="InterPro" id="IPR050553">
    <property type="entry name" value="Thioredoxin_ResA/DsbE_sf"/>
</dbReference>
<dbReference type="AlphaFoldDB" id="A0A1Q6A3G2"/>
<feature type="chain" id="PRO_5010305040" description="Thioredoxin domain-containing protein" evidence="1">
    <location>
        <begin position="20"/>
        <end position="379"/>
    </location>
</feature>
<dbReference type="Pfam" id="PF08534">
    <property type="entry name" value="Redoxin"/>
    <property type="match status" value="1"/>
</dbReference>
<name>A0A1Q6A3G2_9SPHI</name>
<feature type="signal peptide" evidence="1">
    <location>
        <begin position="1"/>
        <end position="19"/>
    </location>
</feature>
<dbReference type="GO" id="GO:0016491">
    <property type="term" value="F:oxidoreductase activity"/>
    <property type="evidence" value="ECO:0007669"/>
    <property type="project" value="InterPro"/>
</dbReference>
<protein>
    <recommendedName>
        <fullName evidence="2">Thioredoxin domain-containing protein</fullName>
    </recommendedName>
</protein>
<dbReference type="InterPro" id="IPR036249">
    <property type="entry name" value="Thioredoxin-like_sf"/>
</dbReference>
<proteinExistence type="predicted"/>
<dbReference type="InterPro" id="IPR013766">
    <property type="entry name" value="Thioredoxin_domain"/>
</dbReference>
<feature type="domain" description="Thioredoxin" evidence="2">
    <location>
        <begin position="240"/>
        <end position="379"/>
    </location>
</feature>
<dbReference type="Proteomes" id="UP000186720">
    <property type="component" value="Unassembled WGS sequence"/>
</dbReference>
<dbReference type="OrthoDB" id="9815205at2"/>
<dbReference type="PANTHER" id="PTHR42852">
    <property type="entry name" value="THIOL:DISULFIDE INTERCHANGE PROTEIN DSBE"/>
    <property type="match status" value="1"/>
</dbReference>
<dbReference type="RefSeq" id="WP_074491108.1">
    <property type="nucleotide sequence ID" value="NZ_FPAM01000011.1"/>
</dbReference>
<dbReference type="CDD" id="cd02966">
    <property type="entry name" value="TlpA_like_family"/>
    <property type="match status" value="1"/>
</dbReference>
<dbReference type="InterPro" id="IPR013740">
    <property type="entry name" value="Redoxin"/>
</dbReference>
<dbReference type="STRING" id="1302689.RG47T_4011"/>